<dbReference type="InterPro" id="IPR001841">
    <property type="entry name" value="Znf_RING"/>
</dbReference>
<evidence type="ECO:0000256" key="2">
    <source>
        <dbReference type="ARBA" id="ARBA00022771"/>
    </source>
</evidence>
<reference evidence="7" key="1">
    <citation type="submission" date="2019-11" db="EMBL/GenBank/DDBJ databases">
        <authorList>
            <person name="Liu Y."/>
            <person name="Hou J."/>
            <person name="Li T.-Q."/>
            <person name="Guan C.-H."/>
            <person name="Wu X."/>
            <person name="Wu H.-Z."/>
            <person name="Ling F."/>
            <person name="Zhang R."/>
            <person name="Shi X.-G."/>
            <person name="Ren J.-P."/>
            <person name="Chen E.-F."/>
            <person name="Sun J.-M."/>
        </authorList>
    </citation>
    <scope>NUCLEOTIDE SEQUENCE</scope>
    <source>
        <strain evidence="7">Adult_tree_wgs_1</strain>
        <tissue evidence="7">Leaves</tissue>
    </source>
</reference>
<evidence type="ECO:0000256" key="1">
    <source>
        <dbReference type="ARBA" id="ARBA00022723"/>
    </source>
</evidence>
<dbReference type="GO" id="GO:0061630">
    <property type="term" value="F:ubiquitin protein ligase activity"/>
    <property type="evidence" value="ECO:0007669"/>
    <property type="project" value="TreeGrafter"/>
</dbReference>
<protein>
    <recommendedName>
        <fullName evidence="6">RING-type domain-containing protein</fullName>
    </recommendedName>
</protein>
<dbReference type="EMBL" id="WJXA01000001">
    <property type="protein sequence ID" value="KAF7153177.1"/>
    <property type="molecule type" value="Genomic_DNA"/>
</dbReference>
<dbReference type="CDD" id="cd16469">
    <property type="entry name" value="RING-H2_RNF24-like"/>
    <property type="match status" value="1"/>
</dbReference>
<dbReference type="AlphaFoldDB" id="A0A834LWC5"/>
<evidence type="ECO:0000313" key="8">
    <source>
        <dbReference type="Proteomes" id="UP000626092"/>
    </source>
</evidence>
<dbReference type="GO" id="GO:0006511">
    <property type="term" value="P:ubiquitin-dependent protein catabolic process"/>
    <property type="evidence" value="ECO:0007669"/>
    <property type="project" value="TreeGrafter"/>
</dbReference>
<dbReference type="InterPro" id="IPR051834">
    <property type="entry name" value="RING_finger_E3_ligase"/>
</dbReference>
<keyword evidence="1" id="KW-0479">Metal-binding</keyword>
<dbReference type="SMART" id="SM00184">
    <property type="entry name" value="RING"/>
    <property type="match status" value="1"/>
</dbReference>
<name>A0A834LWC5_RHOSS</name>
<feature type="domain" description="RING-type" evidence="6">
    <location>
        <begin position="374"/>
        <end position="415"/>
    </location>
</feature>
<evidence type="ECO:0000313" key="7">
    <source>
        <dbReference type="EMBL" id="KAF7153177.1"/>
    </source>
</evidence>
<dbReference type="PANTHER" id="PTHR45931:SF16">
    <property type="entry name" value="RING_U-BOX SUPERFAMILY PROTEIN"/>
    <property type="match status" value="1"/>
</dbReference>
<organism evidence="7 8">
    <name type="scientific">Rhododendron simsii</name>
    <name type="common">Sims's rhododendron</name>
    <dbReference type="NCBI Taxonomy" id="118357"/>
    <lineage>
        <taxon>Eukaryota</taxon>
        <taxon>Viridiplantae</taxon>
        <taxon>Streptophyta</taxon>
        <taxon>Embryophyta</taxon>
        <taxon>Tracheophyta</taxon>
        <taxon>Spermatophyta</taxon>
        <taxon>Magnoliopsida</taxon>
        <taxon>eudicotyledons</taxon>
        <taxon>Gunneridae</taxon>
        <taxon>Pentapetalae</taxon>
        <taxon>asterids</taxon>
        <taxon>Ericales</taxon>
        <taxon>Ericaceae</taxon>
        <taxon>Ericoideae</taxon>
        <taxon>Rhodoreae</taxon>
        <taxon>Rhododendron</taxon>
    </lineage>
</organism>
<dbReference type="SUPFAM" id="SSF57850">
    <property type="entry name" value="RING/U-box"/>
    <property type="match status" value="1"/>
</dbReference>
<accession>A0A834LWC5</accession>
<dbReference type="GO" id="GO:0008270">
    <property type="term" value="F:zinc ion binding"/>
    <property type="evidence" value="ECO:0007669"/>
    <property type="project" value="UniProtKB-KW"/>
</dbReference>
<evidence type="ECO:0000256" key="3">
    <source>
        <dbReference type="ARBA" id="ARBA00022833"/>
    </source>
</evidence>
<keyword evidence="2 4" id="KW-0863">Zinc-finger</keyword>
<gene>
    <name evidence="7" type="ORF">RHSIM_Rhsim01G0199700</name>
</gene>
<dbReference type="InterPro" id="IPR013083">
    <property type="entry name" value="Znf_RING/FYVE/PHD"/>
</dbReference>
<dbReference type="PROSITE" id="PS50089">
    <property type="entry name" value="ZF_RING_2"/>
    <property type="match status" value="1"/>
</dbReference>
<evidence type="ECO:0000259" key="6">
    <source>
        <dbReference type="PROSITE" id="PS50089"/>
    </source>
</evidence>
<keyword evidence="3" id="KW-0862">Zinc</keyword>
<comment type="caution">
    <text evidence="7">The sequence shown here is derived from an EMBL/GenBank/DDBJ whole genome shotgun (WGS) entry which is preliminary data.</text>
</comment>
<dbReference type="PANTHER" id="PTHR45931">
    <property type="entry name" value="SI:CH211-59O9.10"/>
    <property type="match status" value="1"/>
</dbReference>
<keyword evidence="8" id="KW-1185">Reference proteome</keyword>
<feature type="region of interest" description="Disordered" evidence="5">
    <location>
        <begin position="209"/>
        <end position="230"/>
    </location>
</feature>
<sequence>MKMFYPTWLPPLNAHENYTIRVSAHQAPPSLSSPPLLPGYLSVEAKVGVVFFAGLCMDRTLRGLSLSKSFAIHPDRIKTFNLVSGLQIQFPLDNFILWESQAIGEPRSAWQMDGEGELEGALKDFLCGAAVRPCGAVTLRVEKTVQVPVSEFREWCRWYDHNAKASEGFERDYAKAISRPRSGVELVEEVLVGFRLLPVGSVRDFPEDEEVEIDDEEYDQEGDSDETEVMEEATDANYGLEWNDRSNARITCPLAPFPLDRIHWMSHRIDWEQHRCLIEDKYDLKETFSNFLRDLLTAPCNADQRVLAVTLLIEKVVRLTADEFALWDSWYDEQARLSESFEREYEEAVSRPRGEERGVLPEVVYKGEDGKEKCSICLEEFAVGSRVARLTCSHLYHGDCVLKWLKRSNACPLCRAHVASLPT</sequence>
<proteinExistence type="predicted"/>
<dbReference type="Pfam" id="PF13639">
    <property type="entry name" value="zf-RING_2"/>
    <property type="match status" value="1"/>
</dbReference>
<dbReference type="Proteomes" id="UP000626092">
    <property type="component" value="Unassembled WGS sequence"/>
</dbReference>
<dbReference type="OrthoDB" id="1663278at2759"/>
<dbReference type="GO" id="GO:0005634">
    <property type="term" value="C:nucleus"/>
    <property type="evidence" value="ECO:0007669"/>
    <property type="project" value="TreeGrafter"/>
</dbReference>
<dbReference type="Gene3D" id="3.30.40.10">
    <property type="entry name" value="Zinc/RING finger domain, C3HC4 (zinc finger)"/>
    <property type="match status" value="1"/>
</dbReference>
<evidence type="ECO:0000256" key="5">
    <source>
        <dbReference type="SAM" id="MobiDB-lite"/>
    </source>
</evidence>
<evidence type="ECO:0000256" key="4">
    <source>
        <dbReference type="PROSITE-ProRule" id="PRU00175"/>
    </source>
</evidence>